<accession>A0A8H9LUX2</accession>
<dbReference type="Proteomes" id="UP000610124">
    <property type="component" value="Unassembled WGS sequence"/>
</dbReference>
<gene>
    <name evidence="1" type="ORF">GCM10010502_72790</name>
</gene>
<protein>
    <submittedName>
        <fullName evidence="1">Uncharacterized protein</fullName>
    </submittedName>
</protein>
<organism evidence="1 2">
    <name type="scientific">Kitasatospora aureofaciens</name>
    <name type="common">Streptomyces aureofaciens</name>
    <dbReference type="NCBI Taxonomy" id="1894"/>
    <lineage>
        <taxon>Bacteria</taxon>
        <taxon>Bacillati</taxon>
        <taxon>Actinomycetota</taxon>
        <taxon>Actinomycetes</taxon>
        <taxon>Kitasatosporales</taxon>
        <taxon>Streptomycetaceae</taxon>
        <taxon>Kitasatospora</taxon>
    </lineage>
</organism>
<dbReference type="EMBL" id="BMUB01000043">
    <property type="protein sequence ID" value="GGV07098.1"/>
    <property type="molecule type" value="Genomic_DNA"/>
</dbReference>
<name>A0A8H9LUX2_KITAU</name>
<dbReference type="AlphaFoldDB" id="A0A8H9LUX2"/>
<reference evidence="1" key="2">
    <citation type="submission" date="2020-09" db="EMBL/GenBank/DDBJ databases">
        <authorList>
            <person name="Sun Q."/>
            <person name="Ohkuma M."/>
        </authorList>
    </citation>
    <scope>NUCLEOTIDE SEQUENCE</scope>
    <source>
        <strain evidence="1">JCM 4434</strain>
    </source>
</reference>
<evidence type="ECO:0000313" key="1">
    <source>
        <dbReference type="EMBL" id="GGV07098.1"/>
    </source>
</evidence>
<comment type="caution">
    <text evidence="1">The sequence shown here is derived from an EMBL/GenBank/DDBJ whole genome shotgun (WGS) entry which is preliminary data.</text>
</comment>
<reference evidence="1" key="1">
    <citation type="journal article" date="2014" name="Int. J. Syst. Evol. Microbiol.">
        <title>Complete genome sequence of Corynebacterium casei LMG S-19264T (=DSM 44701T), isolated from a smear-ripened cheese.</title>
        <authorList>
            <consortium name="US DOE Joint Genome Institute (JGI-PGF)"/>
            <person name="Walter F."/>
            <person name="Albersmeier A."/>
            <person name="Kalinowski J."/>
            <person name="Ruckert C."/>
        </authorList>
    </citation>
    <scope>NUCLEOTIDE SEQUENCE</scope>
    <source>
        <strain evidence="1">JCM 4434</strain>
    </source>
</reference>
<proteinExistence type="predicted"/>
<evidence type="ECO:0000313" key="2">
    <source>
        <dbReference type="Proteomes" id="UP000610124"/>
    </source>
</evidence>
<sequence length="106" mass="11063">MRPFAVGEVDGVGGRGVHGGLWFVLVLADEGGKLRACADGRASHIDEREGPGHLPRVVLIRRDGLSAAGPGSVASVAARVILTWETVGSGAFERTLRSDAQDMTGR</sequence>